<evidence type="ECO:0000313" key="2">
    <source>
        <dbReference type="Proteomes" id="UP000288805"/>
    </source>
</evidence>
<dbReference type="Proteomes" id="UP000288805">
    <property type="component" value="Unassembled WGS sequence"/>
</dbReference>
<dbReference type="PANTHER" id="PTHR33872">
    <property type="entry name" value="DNA POLYMERASE EPSILON CATALYTIC SUBUNIT A"/>
    <property type="match status" value="1"/>
</dbReference>
<organism evidence="1 2">
    <name type="scientific">Vitis vinifera</name>
    <name type="common">Grape</name>
    <dbReference type="NCBI Taxonomy" id="29760"/>
    <lineage>
        <taxon>Eukaryota</taxon>
        <taxon>Viridiplantae</taxon>
        <taxon>Streptophyta</taxon>
        <taxon>Embryophyta</taxon>
        <taxon>Tracheophyta</taxon>
        <taxon>Spermatophyta</taxon>
        <taxon>Magnoliopsida</taxon>
        <taxon>eudicotyledons</taxon>
        <taxon>Gunneridae</taxon>
        <taxon>Pentapetalae</taxon>
        <taxon>rosids</taxon>
        <taxon>Vitales</taxon>
        <taxon>Vitaceae</taxon>
        <taxon>Viteae</taxon>
        <taxon>Vitis</taxon>
    </lineage>
</organism>
<comment type="caution">
    <text evidence="1">The sequence shown here is derived from an EMBL/GenBank/DDBJ whole genome shotgun (WGS) entry which is preliminary data.</text>
</comment>
<name>A0A438K1J6_VITVI</name>
<proteinExistence type="predicted"/>
<dbReference type="EMBL" id="QGNW01000019">
    <property type="protein sequence ID" value="RVX15080.1"/>
    <property type="molecule type" value="Genomic_DNA"/>
</dbReference>
<protein>
    <submittedName>
        <fullName evidence="1">Uncharacterized protein</fullName>
    </submittedName>
</protein>
<accession>A0A438K1J6</accession>
<reference evidence="1 2" key="1">
    <citation type="journal article" date="2018" name="PLoS Genet.">
        <title>Population sequencing reveals clonal diversity and ancestral inbreeding in the grapevine cultivar Chardonnay.</title>
        <authorList>
            <person name="Roach M.J."/>
            <person name="Johnson D.L."/>
            <person name="Bohlmann J."/>
            <person name="van Vuuren H.J."/>
            <person name="Jones S.J."/>
            <person name="Pretorius I.S."/>
            <person name="Schmidt S.A."/>
            <person name="Borneman A.R."/>
        </authorList>
    </citation>
    <scope>NUCLEOTIDE SEQUENCE [LARGE SCALE GENOMIC DNA]</scope>
    <source>
        <strain evidence="2">cv. Chardonnay</strain>
        <tissue evidence="1">Leaf</tissue>
    </source>
</reference>
<sequence>MGSLMAGWDSHVRDPKAGNLTIPSPITLLSLYFRVVSNEWKCHAETYQRNRSFTKGEIDAYWRTKKKIEEEHLKAISDTSDGSQESTFKEESAGIKLQRSSSLPLANTKERFMENIIETGTDLEKLLQKNGWWTRSNWAYLNEPPVIGPEGASHKFAAQFHVAGLSASKANPRAEITT</sequence>
<dbReference type="PANTHER" id="PTHR33872:SF2">
    <property type="entry name" value="DNA POLYMERASE EPSILON CATALYTIC SUBUNIT A"/>
    <property type="match status" value="1"/>
</dbReference>
<evidence type="ECO:0000313" key="1">
    <source>
        <dbReference type="EMBL" id="RVX15080.1"/>
    </source>
</evidence>
<gene>
    <name evidence="1" type="ORF">CK203_007953</name>
</gene>
<dbReference type="AlphaFoldDB" id="A0A438K1J6"/>